<keyword evidence="3" id="KW-0804">Transcription</keyword>
<dbReference type="PRINTS" id="PR00455">
    <property type="entry name" value="HTHTETR"/>
</dbReference>
<sequence length="188" mass="19921">MPPPPAARDKILDAFESILIAHGERAATIEAVAAEAGVSKGGLLYHFGSKQALMEGLLERLEALVDQDVEAMRAAVDGPASFYVRTSAYTGSTLDRAIVAVSRLAQGSHPEAVHALQSMRQRWFDVIVGAVDDPAVARAVMLIGDGLYYNAAMDDTSAGTTSPMQPTDIDDLLVVVADLIRSRAPSQS</sequence>
<evidence type="ECO:0000313" key="6">
    <source>
        <dbReference type="EMBL" id="CAA9351896.1"/>
    </source>
</evidence>
<proteinExistence type="predicted"/>
<dbReference type="PANTHER" id="PTHR30055">
    <property type="entry name" value="HTH-TYPE TRANSCRIPTIONAL REGULATOR RUTR"/>
    <property type="match status" value="1"/>
</dbReference>
<dbReference type="Pfam" id="PF00440">
    <property type="entry name" value="TetR_N"/>
    <property type="match status" value="1"/>
</dbReference>
<feature type="DNA-binding region" description="H-T-H motif" evidence="4">
    <location>
        <begin position="28"/>
        <end position="47"/>
    </location>
</feature>
<keyword evidence="2 4" id="KW-0238">DNA-binding</keyword>
<evidence type="ECO:0000256" key="3">
    <source>
        <dbReference type="ARBA" id="ARBA00023163"/>
    </source>
</evidence>
<reference evidence="6" key="1">
    <citation type="submission" date="2020-02" db="EMBL/GenBank/DDBJ databases">
        <authorList>
            <person name="Meier V. D."/>
        </authorList>
    </citation>
    <scope>NUCLEOTIDE SEQUENCE</scope>
    <source>
        <strain evidence="6">AVDCRST_MAG46</strain>
    </source>
</reference>
<organism evidence="6">
    <name type="scientific">uncultured Nocardioidaceae bacterium</name>
    <dbReference type="NCBI Taxonomy" id="253824"/>
    <lineage>
        <taxon>Bacteria</taxon>
        <taxon>Bacillati</taxon>
        <taxon>Actinomycetota</taxon>
        <taxon>Actinomycetes</taxon>
        <taxon>Propionibacteriales</taxon>
        <taxon>Nocardioidaceae</taxon>
        <taxon>environmental samples</taxon>
    </lineage>
</organism>
<evidence type="ECO:0000256" key="2">
    <source>
        <dbReference type="ARBA" id="ARBA00023125"/>
    </source>
</evidence>
<name>A0A6J4MCV1_9ACTN</name>
<dbReference type="Gene3D" id="1.10.357.10">
    <property type="entry name" value="Tetracycline Repressor, domain 2"/>
    <property type="match status" value="1"/>
</dbReference>
<dbReference type="PANTHER" id="PTHR30055:SF234">
    <property type="entry name" value="HTH-TYPE TRANSCRIPTIONAL REGULATOR BETI"/>
    <property type="match status" value="1"/>
</dbReference>
<evidence type="ECO:0000256" key="1">
    <source>
        <dbReference type="ARBA" id="ARBA00023015"/>
    </source>
</evidence>
<dbReference type="SUPFAM" id="SSF46689">
    <property type="entry name" value="Homeodomain-like"/>
    <property type="match status" value="1"/>
</dbReference>
<evidence type="ECO:0000256" key="4">
    <source>
        <dbReference type="PROSITE-ProRule" id="PRU00335"/>
    </source>
</evidence>
<dbReference type="Pfam" id="PF17937">
    <property type="entry name" value="TetR_C_28"/>
    <property type="match status" value="1"/>
</dbReference>
<protein>
    <submittedName>
        <fullName evidence="6">Transcriptional regulator, AcrR family</fullName>
    </submittedName>
</protein>
<dbReference type="GO" id="GO:0003700">
    <property type="term" value="F:DNA-binding transcription factor activity"/>
    <property type="evidence" value="ECO:0007669"/>
    <property type="project" value="TreeGrafter"/>
</dbReference>
<dbReference type="GO" id="GO:0000976">
    <property type="term" value="F:transcription cis-regulatory region binding"/>
    <property type="evidence" value="ECO:0007669"/>
    <property type="project" value="TreeGrafter"/>
</dbReference>
<dbReference type="InterPro" id="IPR050109">
    <property type="entry name" value="HTH-type_TetR-like_transc_reg"/>
</dbReference>
<dbReference type="EMBL" id="CADCUD010000179">
    <property type="protein sequence ID" value="CAA9351896.1"/>
    <property type="molecule type" value="Genomic_DNA"/>
</dbReference>
<feature type="domain" description="HTH tetR-type" evidence="5">
    <location>
        <begin position="5"/>
        <end position="65"/>
    </location>
</feature>
<keyword evidence="1" id="KW-0805">Transcription regulation</keyword>
<dbReference type="PROSITE" id="PS50977">
    <property type="entry name" value="HTH_TETR_2"/>
    <property type="match status" value="1"/>
</dbReference>
<evidence type="ECO:0000259" key="5">
    <source>
        <dbReference type="PROSITE" id="PS50977"/>
    </source>
</evidence>
<gene>
    <name evidence="6" type="ORF">AVDCRST_MAG46-2644</name>
</gene>
<dbReference type="InterPro" id="IPR041479">
    <property type="entry name" value="TetR_CgmR_C"/>
</dbReference>
<accession>A0A6J4MCV1</accession>
<dbReference type="AlphaFoldDB" id="A0A6J4MCV1"/>
<dbReference type="InterPro" id="IPR009057">
    <property type="entry name" value="Homeodomain-like_sf"/>
</dbReference>
<dbReference type="InterPro" id="IPR001647">
    <property type="entry name" value="HTH_TetR"/>
</dbReference>